<accession>U5MX41</accession>
<evidence type="ECO:0000313" key="1">
    <source>
        <dbReference type="EMBL" id="AGX44007.1"/>
    </source>
</evidence>
<proteinExistence type="predicted"/>
<protein>
    <submittedName>
        <fullName evidence="1">Uncharacterized protein</fullName>
    </submittedName>
</protein>
<dbReference type="PATRIC" id="fig|1345695.3.peg.3020"/>
<keyword evidence="2" id="KW-1185">Reference proteome</keyword>
<evidence type="ECO:0000313" key="2">
    <source>
        <dbReference type="Proteomes" id="UP000017118"/>
    </source>
</evidence>
<dbReference type="EMBL" id="CP006721">
    <property type="protein sequence ID" value="AGX44007.1"/>
    <property type="molecule type" value="Genomic_DNA"/>
</dbReference>
<sequence>MKYSFINKNKFKLASGLTEFFDYLKESKNPFIIATASGVNNVKLLIRVLNYS</sequence>
<reference evidence="1 2" key="1">
    <citation type="journal article" date="2013" name="Genome Announc.">
        <title>Complete Genome Sequence of the Solvent Producer Clostridium saccharobutylicum NCP262 (DSM 13864).</title>
        <authorList>
            <person name="Poehlein A."/>
            <person name="Hartwich K."/>
            <person name="Krabben P."/>
            <person name="Ehrenreich A."/>
            <person name="Liebl W."/>
            <person name="Durre P."/>
            <person name="Gottschalk G."/>
            <person name="Daniel R."/>
        </authorList>
    </citation>
    <scope>NUCLEOTIDE SEQUENCE [LARGE SCALE GENOMIC DNA]</scope>
    <source>
        <strain evidence="1">DSM 13864</strain>
    </source>
</reference>
<dbReference type="KEGG" id="csb:CLSA_c30410"/>
<name>U5MX41_CLOSA</name>
<dbReference type="GeneID" id="55476952"/>
<dbReference type="HOGENOM" id="CLU_3078490_0_0_9"/>
<dbReference type="RefSeq" id="WP_022747150.1">
    <property type="nucleotide sequence ID" value="NC_022571.1"/>
</dbReference>
<organism evidence="1 2">
    <name type="scientific">Clostridium saccharobutylicum DSM 13864</name>
    <dbReference type="NCBI Taxonomy" id="1345695"/>
    <lineage>
        <taxon>Bacteria</taxon>
        <taxon>Bacillati</taxon>
        <taxon>Bacillota</taxon>
        <taxon>Clostridia</taxon>
        <taxon>Eubacteriales</taxon>
        <taxon>Clostridiaceae</taxon>
        <taxon>Clostridium</taxon>
    </lineage>
</organism>
<dbReference type="AlphaFoldDB" id="U5MX41"/>
<gene>
    <name evidence="1" type="ORF">CLSA_c30410</name>
</gene>
<dbReference type="Proteomes" id="UP000017118">
    <property type="component" value="Chromosome"/>
</dbReference>